<organism evidence="3 4">
    <name type="scientific">Larkinella rosea</name>
    <dbReference type="NCBI Taxonomy" id="2025312"/>
    <lineage>
        <taxon>Bacteria</taxon>
        <taxon>Pseudomonadati</taxon>
        <taxon>Bacteroidota</taxon>
        <taxon>Cytophagia</taxon>
        <taxon>Cytophagales</taxon>
        <taxon>Spirosomataceae</taxon>
        <taxon>Larkinella</taxon>
    </lineage>
</organism>
<feature type="domain" description="Asl1-like glycosyl hydrolase catalytic" evidence="2">
    <location>
        <begin position="410"/>
        <end position="569"/>
    </location>
</feature>
<evidence type="ECO:0000256" key="1">
    <source>
        <dbReference type="SAM" id="SignalP"/>
    </source>
</evidence>
<accession>A0A3P1BDN7</accession>
<dbReference type="EMBL" id="RQJO01000015">
    <property type="protein sequence ID" value="RRA99164.1"/>
    <property type="molecule type" value="Genomic_DNA"/>
</dbReference>
<dbReference type="Gene3D" id="3.20.20.80">
    <property type="entry name" value="Glycosidases"/>
    <property type="match status" value="1"/>
</dbReference>
<keyword evidence="1" id="KW-0732">Signal</keyword>
<dbReference type="InterPro" id="IPR024655">
    <property type="entry name" value="Asl1_glyco_hydro_catalytic"/>
</dbReference>
<feature type="chain" id="PRO_5018098155" description="Asl1-like glycosyl hydrolase catalytic domain-containing protein" evidence="1">
    <location>
        <begin position="22"/>
        <end position="676"/>
    </location>
</feature>
<dbReference type="Proteomes" id="UP000271925">
    <property type="component" value="Unassembled WGS sequence"/>
</dbReference>
<dbReference type="OrthoDB" id="177731at2"/>
<dbReference type="SUPFAM" id="SSF51445">
    <property type="entry name" value="(Trans)glycosidases"/>
    <property type="match status" value="1"/>
</dbReference>
<protein>
    <recommendedName>
        <fullName evidence="2">Asl1-like glycosyl hydrolase catalytic domain-containing protein</fullName>
    </recommendedName>
</protein>
<comment type="caution">
    <text evidence="3">The sequence shown here is derived from an EMBL/GenBank/DDBJ whole genome shotgun (WGS) entry which is preliminary data.</text>
</comment>
<dbReference type="GO" id="GO:0004553">
    <property type="term" value="F:hydrolase activity, hydrolyzing O-glycosyl compounds"/>
    <property type="evidence" value="ECO:0007669"/>
    <property type="project" value="TreeGrafter"/>
</dbReference>
<dbReference type="PANTHER" id="PTHR12631">
    <property type="entry name" value="ALPHA-L-IDURONIDASE"/>
    <property type="match status" value="1"/>
</dbReference>
<evidence type="ECO:0000313" key="4">
    <source>
        <dbReference type="Proteomes" id="UP000271925"/>
    </source>
</evidence>
<evidence type="ECO:0000259" key="2">
    <source>
        <dbReference type="Pfam" id="PF11790"/>
    </source>
</evidence>
<gene>
    <name evidence="3" type="ORF">EHT25_29805</name>
</gene>
<reference evidence="3 4" key="1">
    <citation type="submission" date="2018-11" db="EMBL/GenBank/DDBJ databases">
        <authorList>
            <person name="Zhou Z."/>
            <person name="Wang G."/>
        </authorList>
    </citation>
    <scope>NUCLEOTIDE SEQUENCE [LARGE SCALE GENOMIC DNA]</scope>
    <source>
        <strain evidence="3 4">KCTC52004</strain>
    </source>
</reference>
<dbReference type="InterPro" id="IPR051923">
    <property type="entry name" value="Glycosyl_Hydrolase_39"/>
</dbReference>
<evidence type="ECO:0000313" key="3">
    <source>
        <dbReference type="EMBL" id="RRA99164.1"/>
    </source>
</evidence>
<dbReference type="AlphaFoldDB" id="A0A3P1BDN7"/>
<dbReference type="RefSeq" id="WP_124879078.1">
    <property type="nucleotide sequence ID" value="NZ_RQJO01000015.1"/>
</dbReference>
<keyword evidence="4" id="KW-1185">Reference proteome</keyword>
<dbReference type="PANTHER" id="PTHR12631:SF10">
    <property type="entry name" value="BETA-XYLOSIDASE-LIKE PROTEIN-RELATED"/>
    <property type="match status" value="1"/>
</dbReference>
<sequence length="676" mass="75172">MKPYRLSSLLLFLFGAFRTTAHFPPDKSQKISLSAEMIINEGAKGNAGFLADEQGPKDRIPVEKCTTNWSVNVAEGELSWYLPANAVIDLGRDYVITKIYLYDGDGMVGNCRINYGIPFRWTPLLTDPLTNSNVWNVHSVANNRTRYLQISKETDADMREIVIYGYPVGPAPTASKAAAPARIGPVLKNTIGINSHCGDPMDKVEVADFVREYHSWHYHEGGFTRGYPGYPNNATQWNPSTLKSDTVKKAAGVIPDWNPNLKTGVDFDVYYQKMKAAGITVFPCIQGTVPWLNGAPDKHSRHKPVAKPGADPTNPASYAAHADLMFQFAARYGHTKVSDDQLKLAPNQPRKSGLGYLDYYENWNEPDGWWGGRSDYFSPYEYAALSSADYDGHESTMGKNKGIKNADPTAKLVMSGIAIPSVEYLRAMQFWFEHNRKDHKFVFDVLTVHHYCNAGGGQAVMTKGVSPEQDNLRGVMQRVTDFRNRYAPEKEVWMTEFGWDTNPVTKQAAPTPEIQGQWLVRAFLACFAGGMDRVAMFMLRDVRTTGTTQFDNSGLIGATGDPTVKPSWYYVHTLREQLSGFVFYGETATGNEKVTVFKFKNPTTNEGIYAFWCPTSDGTEVPDYSLKLEGSPTTATLVTLRNGQKHGVSQKLSPTAGTVRVAVSERPAFLKVNKMP</sequence>
<dbReference type="Pfam" id="PF11790">
    <property type="entry name" value="Glyco_hydro_cc"/>
    <property type="match status" value="1"/>
</dbReference>
<name>A0A3P1BDN7_9BACT</name>
<dbReference type="InterPro" id="IPR017853">
    <property type="entry name" value="GH"/>
</dbReference>
<feature type="signal peptide" evidence="1">
    <location>
        <begin position="1"/>
        <end position="21"/>
    </location>
</feature>
<proteinExistence type="predicted"/>